<name>A0ABX0JA37_9BACL</name>
<keyword evidence="2" id="KW-1185">Reference proteome</keyword>
<dbReference type="EMBL" id="JAAOIW010000006">
    <property type="protein sequence ID" value="NHN31737.1"/>
    <property type="molecule type" value="Genomic_DNA"/>
</dbReference>
<protein>
    <submittedName>
        <fullName evidence="1">Uncharacterized protein</fullName>
    </submittedName>
</protein>
<evidence type="ECO:0000313" key="2">
    <source>
        <dbReference type="Proteomes" id="UP001165962"/>
    </source>
</evidence>
<sequence length="196" mass="22427">MAIQIPLKGNKNMELDDIIKLAPKQWAKIFERSVLKTEKQWLQPKTNGIKIKLTSDQRQDVILHKNGFVEKHSGDSLMLDGKIRFTDHGLQRISERIDKMPPETPPSEAAMRAMVDLVIRSTEVSQDAEWRGYASLSYSFKGTYEQTECAVVVVFEGDRLVITEVTDIGETVNVTSLIQEDQLQRLQAFRDQLQHE</sequence>
<evidence type="ECO:0000313" key="1">
    <source>
        <dbReference type="EMBL" id="NHN31737.1"/>
    </source>
</evidence>
<organism evidence="1 2">
    <name type="scientific">Paenibacillus agricola</name>
    <dbReference type="NCBI Taxonomy" id="2716264"/>
    <lineage>
        <taxon>Bacteria</taxon>
        <taxon>Bacillati</taxon>
        <taxon>Bacillota</taxon>
        <taxon>Bacilli</taxon>
        <taxon>Bacillales</taxon>
        <taxon>Paenibacillaceae</taxon>
        <taxon>Paenibacillus</taxon>
    </lineage>
</organism>
<gene>
    <name evidence="1" type="ORF">G9U52_18035</name>
</gene>
<accession>A0ABX0JA37</accession>
<dbReference type="RefSeq" id="WP_166152029.1">
    <property type="nucleotide sequence ID" value="NZ_JAAOIW010000006.1"/>
</dbReference>
<proteinExistence type="predicted"/>
<dbReference type="Proteomes" id="UP001165962">
    <property type="component" value="Unassembled WGS sequence"/>
</dbReference>
<reference evidence="1" key="1">
    <citation type="submission" date="2020-03" db="EMBL/GenBank/DDBJ databases">
        <title>Draft sequencing of Paenibacilllus sp. S3N08.</title>
        <authorList>
            <person name="Kim D.-U."/>
        </authorList>
    </citation>
    <scope>NUCLEOTIDE SEQUENCE</scope>
    <source>
        <strain evidence="1">S3N08</strain>
    </source>
</reference>
<comment type="caution">
    <text evidence="1">The sequence shown here is derived from an EMBL/GenBank/DDBJ whole genome shotgun (WGS) entry which is preliminary data.</text>
</comment>